<evidence type="ECO:0000313" key="4">
    <source>
        <dbReference type="Proteomes" id="UP000192917"/>
    </source>
</evidence>
<accession>A0A1Y6BMU5</accession>
<dbReference type="AlphaFoldDB" id="A0A1Y6BMU5"/>
<dbReference type="GO" id="GO:0016491">
    <property type="term" value="F:oxidoreductase activity"/>
    <property type="evidence" value="ECO:0007669"/>
    <property type="project" value="UniProtKB-KW"/>
</dbReference>
<organism evidence="3 4">
    <name type="scientific">Tistlia consotensis USBA 355</name>
    <dbReference type="NCBI Taxonomy" id="560819"/>
    <lineage>
        <taxon>Bacteria</taxon>
        <taxon>Pseudomonadati</taxon>
        <taxon>Pseudomonadota</taxon>
        <taxon>Alphaproteobacteria</taxon>
        <taxon>Rhodospirillales</taxon>
        <taxon>Rhodovibrionaceae</taxon>
        <taxon>Tistlia</taxon>
    </lineage>
</organism>
<dbReference type="GO" id="GO:0005737">
    <property type="term" value="C:cytoplasm"/>
    <property type="evidence" value="ECO:0007669"/>
    <property type="project" value="TreeGrafter"/>
</dbReference>
<keyword evidence="4" id="KW-1185">Reference proteome</keyword>
<evidence type="ECO:0000259" key="2">
    <source>
        <dbReference type="Pfam" id="PF01266"/>
    </source>
</evidence>
<protein>
    <submittedName>
        <fullName evidence="3">Gamma-glutamylputrescine oxidase</fullName>
    </submittedName>
</protein>
<dbReference type="SUPFAM" id="SSF51905">
    <property type="entry name" value="FAD/NAD(P)-binding domain"/>
    <property type="match status" value="1"/>
</dbReference>
<dbReference type="PANTHER" id="PTHR13847">
    <property type="entry name" value="SARCOSINE DEHYDROGENASE-RELATED"/>
    <property type="match status" value="1"/>
</dbReference>
<dbReference type="Proteomes" id="UP000192917">
    <property type="component" value="Unassembled WGS sequence"/>
</dbReference>
<dbReference type="Gene3D" id="3.50.50.60">
    <property type="entry name" value="FAD/NAD(P)-binding domain"/>
    <property type="match status" value="1"/>
</dbReference>
<evidence type="ECO:0000313" key="3">
    <source>
        <dbReference type="EMBL" id="SMF15917.1"/>
    </source>
</evidence>
<dbReference type="STRING" id="560819.SAMN05428998_10611"/>
<dbReference type="InterPro" id="IPR036188">
    <property type="entry name" value="FAD/NAD-bd_sf"/>
</dbReference>
<gene>
    <name evidence="3" type="ORF">SAMN05428998_10611</name>
</gene>
<name>A0A1Y6BMU5_9PROT</name>
<reference evidence="3 4" key="1">
    <citation type="submission" date="2017-04" db="EMBL/GenBank/DDBJ databases">
        <authorList>
            <person name="Afonso C.L."/>
            <person name="Miller P.J."/>
            <person name="Scott M.A."/>
            <person name="Spackman E."/>
            <person name="Goraichik I."/>
            <person name="Dimitrov K.M."/>
            <person name="Suarez D.L."/>
            <person name="Swayne D.E."/>
        </authorList>
    </citation>
    <scope>NUCLEOTIDE SEQUENCE [LARGE SCALE GENOMIC DNA]</scope>
    <source>
        <strain evidence="3 4">USBA 355</strain>
    </source>
</reference>
<sequence length="428" mass="46455">MPREPHVESYYAATANPAPERPPLAGEVSCDVCIVGGGFTGLSAALELAERGYAVVLLEARRIGWGASGRNGGQVCSAFSSSMDKVAAWVGRDDARKLFDLTEESKRLLAERIGKHGIDCDLTWGYFNSADRPRELDDCREWQEEWSRDYGYDKLTLVETPEAARAHVDSPTVIGGLADAGAGHLHPLNYCLGLAEAAAAAGAALHEGSAVTRIVRGASPVVETAQGKVRATFVVVACNAYLGNLLPEARRKIMPVGTYIGATEPLGEERARSLIPKNEAICDLKFVLNYYRLSKDQRMLFGGRVSYSGITAPNLPQAMGRKMRQVFPQLSDVRFEFTWGGFVAITMERSPHFGRVGTNVFFAQGYSGNGVAMSAIAGRVLAEAIGGQAERFDVFARLPHTTFPGGKLLRTPTLALAMLWFRLKDLRP</sequence>
<dbReference type="InterPro" id="IPR006076">
    <property type="entry name" value="FAD-dep_OxRdtase"/>
</dbReference>
<dbReference type="Gene3D" id="3.30.9.10">
    <property type="entry name" value="D-Amino Acid Oxidase, subunit A, domain 2"/>
    <property type="match status" value="1"/>
</dbReference>
<dbReference type="RefSeq" id="WP_085122448.1">
    <property type="nucleotide sequence ID" value="NZ_FWZX01000006.1"/>
</dbReference>
<feature type="domain" description="FAD dependent oxidoreductase" evidence="2">
    <location>
        <begin position="31"/>
        <end position="383"/>
    </location>
</feature>
<dbReference type="Pfam" id="PF01266">
    <property type="entry name" value="DAO"/>
    <property type="match status" value="1"/>
</dbReference>
<evidence type="ECO:0000256" key="1">
    <source>
        <dbReference type="ARBA" id="ARBA00023002"/>
    </source>
</evidence>
<keyword evidence="1" id="KW-0560">Oxidoreductase</keyword>
<proteinExistence type="predicted"/>
<dbReference type="EMBL" id="FWZX01000006">
    <property type="protein sequence ID" value="SMF15917.1"/>
    <property type="molecule type" value="Genomic_DNA"/>
</dbReference>
<dbReference type="PANTHER" id="PTHR13847:SF281">
    <property type="entry name" value="FAD DEPENDENT OXIDOREDUCTASE DOMAIN-CONTAINING PROTEIN"/>
    <property type="match status" value="1"/>
</dbReference>